<feature type="region of interest" description="Disordered" evidence="1">
    <location>
        <begin position="32"/>
        <end position="53"/>
    </location>
</feature>
<dbReference type="HOGENOM" id="CLU_082268_3_0_2"/>
<reference evidence="2 3" key="3">
    <citation type="journal article" date="2019" name="Int. J. Syst. Evol. Microbiol.">
        <title>Nitrosopumilus adriaticus sp. nov. and Nitrosopumilus piranensis sp. nov., two ammonia-oxidizing archaea from the Adriatic Sea and members of the class Nitrososphaeria.</title>
        <authorList>
            <person name="Bayer B."/>
            <person name="Vojvoda J."/>
            <person name="Reinthaler T."/>
            <person name="Reyes C."/>
            <person name="Pinto M."/>
            <person name="Herndl G.J."/>
        </authorList>
    </citation>
    <scope>NUCLEOTIDE SEQUENCE [LARGE SCALE GENOMIC DNA]</scope>
    <source>
        <strain evidence="2 3">D3C</strain>
    </source>
</reference>
<dbReference type="STRING" id="1582439.NPIRD3C_2171"/>
<reference evidence="3" key="1">
    <citation type="submission" date="2015-02" db="EMBL/GenBank/DDBJ databases">
        <title>Characterization of two novel Thaumarchaeota isolated from the Northern Adriatic Sea.</title>
        <authorList>
            <person name="Bayer B."/>
            <person name="Vojvoda J."/>
            <person name="Offre P."/>
            <person name="Srivastava A."/>
            <person name="Elisabeth N."/>
            <person name="Garcia J.A.L."/>
            <person name="Schleper C."/>
            <person name="Herndl G.J."/>
        </authorList>
    </citation>
    <scope>NUCLEOTIDE SEQUENCE [LARGE SCALE GENOMIC DNA]</scope>
    <source>
        <strain evidence="3">D3C</strain>
    </source>
</reference>
<dbReference type="SMART" id="SM00938">
    <property type="entry name" value="P-II"/>
    <property type="match status" value="1"/>
</dbReference>
<evidence type="ECO:0000313" key="2">
    <source>
        <dbReference type="EMBL" id="AJM93381.1"/>
    </source>
</evidence>
<dbReference type="EMBL" id="CP010868">
    <property type="protein sequence ID" value="AJM93381.1"/>
    <property type="molecule type" value="Genomic_DNA"/>
</dbReference>
<dbReference type="GO" id="GO:0030234">
    <property type="term" value="F:enzyme regulator activity"/>
    <property type="evidence" value="ECO:0007669"/>
    <property type="project" value="InterPro"/>
</dbReference>
<dbReference type="InterPro" id="IPR002187">
    <property type="entry name" value="N-reg_PII"/>
</dbReference>
<evidence type="ECO:0000256" key="1">
    <source>
        <dbReference type="SAM" id="MobiDB-lite"/>
    </source>
</evidence>
<dbReference type="InterPro" id="IPR011322">
    <property type="entry name" value="N-reg_PII-like_a/b"/>
</dbReference>
<gene>
    <name evidence="2" type="ORF">NPIRD3C_2171</name>
</gene>
<dbReference type="Proteomes" id="UP000032027">
    <property type="component" value="Chromosome"/>
</dbReference>
<name>A0A0C5BYH4_9ARCH</name>
<dbReference type="Pfam" id="PF00543">
    <property type="entry name" value="P-II"/>
    <property type="match status" value="1"/>
</dbReference>
<dbReference type="AlphaFoldDB" id="A0A0C5BYH4"/>
<dbReference type="KEGG" id="nid:NPIRD3C_2171"/>
<reference evidence="2 3" key="2">
    <citation type="journal article" date="2016" name="ISME J.">
        <title>Physiological and genomic characterization of two novel marine thaumarchaeal strains indicates niche differentiation.</title>
        <authorList>
            <person name="Bayer B."/>
            <person name="Vojvoda J."/>
            <person name="Offre P."/>
            <person name="Alves R.J."/>
            <person name="Elisabeth N.H."/>
            <person name="Garcia J.A."/>
            <person name="Volland J.M."/>
            <person name="Srivastava A."/>
            <person name="Schleper C."/>
            <person name="Herndl G.J."/>
        </authorList>
    </citation>
    <scope>NUCLEOTIDE SEQUENCE [LARGE SCALE GENOMIC DNA]</scope>
    <source>
        <strain evidence="2 3">D3C</strain>
    </source>
</reference>
<dbReference type="Gene3D" id="3.30.70.120">
    <property type="match status" value="1"/>
</dbReference>
<dbReference type="PANTHER" id="PTHR30115:SF11">
    <property type="entry name" value="NITROGEN REGULATORY PROTEIN P-II HOMOLOG"/>
    <property type="match status" value="1"/>
</dbReference>
<dbReference type="PRINTS" id="PR00340">
    <property type="entry name" value="PIIGLNB"/>
</dbReference>
<accession>A0A0C5BYH4</accession>
<dbReference type="PATRIC" id="fig|1582439.9.peg.2248"/>
<organism evidence="2 3">
    <name type="scientific">Nitrosopumilus piranensis</name>
    <dbReference type="NCBI Taxonomy" id="1582439"/>
    <lineage>
        <taxon>Archaea</taxon>
        <taxon>Nitrososphaerota</taxon>
        <taxon>Nitrososphaeria</taxon>
        <taxon>Nitrosopumilales</taxon>
        <taxon>Nitrosopumilaceae</taxon>
        <taxon>Nitrosopumilus</taxon>
    </lineage>
</organism>
<dbReference type="GO" id="GO:0006808">
    <property type="term" value="P:regulation of nitrogen utilization"/>
    <property type="evidence" value="ECO:0007669"/>
    <property type="project" value="InterPro"/>
</dbReference>
<dbReference type="PROSITE" id="PS51343">
    <property type="entry name" value="PII_GLNB_DOM"/>
    <property type="match status" value="1"/>
</dbReference>
<dbReference type="GO" id="GO:0005829">
    <property type="term" value="C:cytosol"/>
    <property type="evidence" value="ECO:0007669"/>
    <property type="project" value="TreeGrafter"/>
</dbReference>
<dbReference type="SUPFAM" id="SSF54913">
    <property type="entry name" value="GlnB-like"/>
    <property type="match status" value="1"/>
</dbReference>
<keyword evidence="3" id="KW-1185">Reference proteome</keyword>
<protein>
    <submittedName>
        <fullName evidence="2">Nitrogen regulatory protein P-II</fullName>
    </submittedName>
</protein>
<dbReference type="PANTHER" id="PTHR30115">
    <property type="entry name" value="NITROGEN REGULATORY PROTEIN P-II"/>
    <property type="match status" value="1"/>
</dbReference>
<evidence type="ECO:0000313" key="3">
    <source>
        <dbReference type="Proteomes" id="UP000032027"/>
    </source>
</evidence>
<proteinExistence type="predicted"/>
<dbReference type="GO" id="GO:0005524">
    <property type="term" value="F:ATP binding"/>
    <property type="evidence" value="ECO:0007669"/>
    <property type="project" value="TreeGrafter"/>
</dbReference>
<sequence length="115" mass="11847">MKMKRIEATVQADKAGTVSDAIKDLVGGFTMSEGKGRGSGKRQEIRSGRGTGSFTAEHNKVATIITIVDDSDVEKVTSAIADSAFTGKGGDGIITVTNVESALNIASKKTGSEAL</sequence>
<dbReference type="InterPro" id="IPR015867">
    <property type="entry name" value="N-reg_PII/ATP_PRibTrfase_C"/>
</dbReference>